<proteinExistence type="predicted"/>
<protein>
    <submittedName>
        <fullName evidence="2">Uncharacterized protein</fullName>
    </submittedName>
</protein>
<dbReference type="Proteomes" id="UP000018144">
    <property type="component" value="Unassembled WGS sequence"/>
</dbReference>
<evidence type="ECO:0000313" key="2">
    <source>
        <dbReference type="EMBL" id="CCX31171.1"/>
    </source>
</evidence>
<evidence type="ECO:0000313" key="3">
    <source>
        <dbReference type="Proteomes" id="UP000018144"/>
    </source>
</evidence>
<accession>U4LTX4</accession>
<sequence length="40" mass="4453">MPSAVPFLLCFLFGTKLHLQLSAIDLTFQVNAKLWDTTTA</sequence>
<name>U4LTX4_PYROM</name>
<gene>
    <name evidence="2" type="ORF">PCON_10299</name>
</gene>
<evidence type="ECO:0000256" key="1">
    <source>
        <dbReference type="SAM" id="SignalP"/>
    </source>
</evidence>
<feature type="chain" id="PRO_5004651667" evidence="1">
    <location>
        <begin position="23"/>
        <end position="40"/>
    </location>
</feature>
<keyword evidence="1" id="KW-0732">Signal</keyword>
<organism evidence="2 3">
    <name type="scientific">Pyronema omphalodes (strain CBS 100304)</name>
    <name type="common">Pyronema confluens</name>
    <dbReference type="NCBI Taxonomy" id="1076935"/>
    <lineage>
        <taxon>Eukaryota</taxon>
        <taxon>Fungi</taxon>
        <taxon>Dikarya</taxon>
        <taxon>Ascomycota</taxon>
        <taxon>Pezizomycotina</taxon>
        <taxon>Pezizomycetes</taxon>
        <taxon>Pezizales</taxon>
        <taxon>Pyronemataceae</taxon>
        <taxon>Pyronema</taxon>
    </lineage>
</organism>
<reference evidence="2 3" key="1">
    <citation type="journal article" date="2013" name="PLoS Genet.">
        <title>The genome and development-dependent transcriptomes of Pyronema confluens: a window into fungal evolution.</title>
        <authorList>
            <person name="Traeger S."/>
            <person name="Altegoer F."/>
            <person name="Freitag M."/>
            <person name="Gabaldon T."/>
            <person name="Kempken F."/>
            <person name="Kumar A."/>
            <person name="Marcet-Houben M."/>
            <person name="Poggeler S."/>
            <person name="Stajich J.E."/>
            <person name="Nowrousian M."/>
        </authorList>
    </citation>
    <scope>NUCLEOTIDE SEQUENCE [LARGE SCALE GENOMIC DNA]</scope>
    <source>
        <strain evidence="3">CBS 100304</strain>
        <tissue evidence="2">Vegetative mycelium</tissue>
    </source>
</reference>
<keyword evidence="3" id="KW-1185">Reference proteome</keyword>
<dbReference type="AlphaFoldDB" id="U4LTX4"/>
<feature type="signal peptide" evidence="1">
    <location>
        <begin position="1"/>
        <end position="22"/>
    </location>
</feature>
<dbReference type="EMBL" id="HF935557">
    <property type="protein sequence ID" value="CCX31171.1"/>
    <property type="molecule type" value="Genomic_DNA"/>
</dbReference>